<keyword evidence="3" id="KW-1003">Cell membrane</keyword>
<evidence type="ECO:0000256" key="7">
    <source>
        <dbReference type="RuleBase" id="RU003879"/>
    </source>
</evidence>
<evidence type="ECO:0000256" key="8">
    <source>
        <dbReference type="SAM" id="Phobius"/>
    </source>
</evidence>
<keyword evidence="4 7" id="KW-0812">Transmembrane</keyword>
<dbReference type="RefSeq" id="WP_120354013.1">
    <property type="nucleotide sequence ID" value="NZ_RAQO01000004.1"/>
</dbReference>
<evidence type="ECO:0000256" key="4">
    <source>
        <dbReference type="ARBA" id="ARBA00022692"/>
    </source>
</evidence>
<evidence type="ECO:0000313" key="9">
    <source>
        <dbReference type="EMBL" id="RKF20009.1"/>
    </source>
</evidence>
<keyword evidence="7" id="KW-0813">Transport</keyword>
<keyword evidence="7" id="KW-0653">Protein transport</keyword>
<evidence type="ECO:0000256" key="3">
    <source>
        <dbReference type="ARBA" id="ARBA00022475"/>
    </source>
</evidence>
<dbReference type="EMBL" id="RAQO01000004">
    <property type="protein sequence ID" value="RKF20009.1"/>
    <property type="molecule type" value="Genomic_DNA"/>
</dbReference>
<dbReference type="InterPro" id="IPR003400">
    <property type="entry name" value="ExbD"/>
</dbReference>
<organism evidence="9 10">
    <name type="scientific">Alginatibacterium sediminis</name>
    <dbReference type="NCBI Taxonomy" id="2164068"/>
    <lineage>
        <taxon>Bacteria</taxon>
        <taxon>Pseudomonadati</taxon>
        <taxon>Pseudomonadota</taxon>
        <taxon>Gammaproteobacteria</taxon>
        <taxon>Alteromonadales</taxon>
        <taxon>Alteromonadaceae</taxon>
        <taxon>Alginatibacterium</taxon>
    </lineage>
</organism>
<keyword evidence="10" id="KW-1185">Reference proteome</keyword>
<accession>A0A420EH44</accession>
<dbReference type="Pfam" id="PF02472">
    <property type="entry name" value="ExbD"/>
    <property type="match status" value="1"/>
</dbReference>
<reference evidence="9 10" key="1">
    <citation type="submission" date="2018-09" db="EMBL/GenBank/DDBJ databases">
        <authorList>
            <person name="Wang Z."/>
        </authorList>
    </citation>
    <scope>NUCLEOTIDE SEQUENCE [LARGE SCALE GENOMIC DNA]</scope>
    <source>
        <strain evidence="9 10">ALS 81</strain>
    </source>
</reference>
<keyword evidence="6 8" id="KW-0472">Membrane</keyword>
<evidence type="ECO:0000256" key="5">
    <source>
        <dbReference type="ARBA" id="ARBA00022989"/>
    </source>
</evidence>
<gene>
    <name evidence="9" type="ORF">DBZ36_06035</name>
</gene>
<dbReference type="Proteomes" id="UP000286482">
    <property type="component" value="Unassembled WGS sequence"/>
</dbReference>
<evidence type="ECO:0000256" key="1">
    <source>
        <dbReference type="ARBA" id="ARBA00004162"/>
    </source>
</evidence>
<dbReference type="AlphaFoldDB" id="A0A420EH44"/>
<name>A0A420EH44_9ALTE</name>
<dbReference type="GO" id="GO:0015031">
    <property type="term" value="P:protein transport"/>
    <property type="evidence" value="ECO:0007669"/>
    <property type="project" value="UniProtKB-KW"/>
</dbReference>
<dbReference type="Gene3D" id="3.30.420.270">
    <property type="match status" value="1"/>
</dbReference>
<comment type="caution">
    <text evidence="9">The sequence shown here is derived from an EMBL/GenBank/DDBJ whole genome shotgun (WGS) entry which is preliminary data.</text>
</comment>
<comment type="subcellular location">
    <subcellularLocation>
        <location evidence="1">Cell membrane</location>
        <topology evidence="1">Single-pass membrane protein</topology>
    </subcellularLocation>
    <subcellularLocation>
        <location evidence="7">Cell membrane</location>
        <topology evidence="7">Single-pass type II membrane protein</topology>
    </subcellularLocation>
</comment>
<proteinExistence type="inferred from homology"/>
<protein>
    <submittedName>
        <fullName evidence="9">Biopolymer transporter ExbD</fullName>
    </submittedName>
</protein>
<dbReference type="OrthoDB" id="9793581at2"/>
<feature type="transmembrane region" description="Helical" evidence="8">
    <location>
        <begin position="20"/>
        <end position="38"/>
    </location>
</feature>
<sequence>MRIGSQRKASDEATVDLTSMLDIVFILLIFFIVTSSFVREAGVDISRPEASHSNAQQDTDFIVAIDASNDLYIDGVSFDIASLHRILANEIGQGDAITLLVQADKNSATGTVIKVMDIAKGLGIEHIAIATQTVQGQD</sequence>
<dbReference type="PANTHER" id="PTHR30558">
    <property type="entry name" value="EXBD MEMBRANE COMPONENT OF PMF-DRIVEN MACROMOLECULE IMPORT SYSTEM"/>
    <property type="match status" value="1"/>
</dbReference>
<dbReference type="PANTHER" id="PTHR30558:SF13">
    <property type="entry name" value="BIOPOLYMER TRANSPORT PROTEIN EXBD2"/>
    <property type="match status" value="1"/>
</dbReference>
<evidence type="ECO:0000256" key="6">
    <source>
        <dbReference type="ARBA" id="ARBA00023136"/>
    </source>
</evidence>
<dbReference type="GO" id="GO:0005886">
    <property type="term" value="C:plasma membrane"/>
    <property type="evidence" value="ECO:0007669"/>
    <property type="project" value="UniProtKB-SubCell"/>
</dbReference>
<comment type="similarity">
    <text evidence="2 7">Belongs to the ExbD/TolR family.</text>
</comment>
<dbReference type="GO" id="GO:0022857">
    <property type="term" value="F:transmembrane transporter activity"/>
    <property type="evidence" value="ECO:0007669"/>
    <property type="project" value="InterPro"/>
</dbReference>
<keyword evidence="5 8" id="KW-1133">Transmembrane helix</keyword>
<evidence type="ECO:0000256" key="2">
    <source>
        <dbReference type="ARBA" id="ARBA00005811"/>
    </source>
</evidence>
<evidence type="ECO:0000313" key="10">
    <source>
        <dbReference type="Proteomes" id="UP000286482"/>
    </source>
</evidence>